<dbReference type="GO" id="GO:0016757">
    <property type="term" value="F:glycosyltransferase activity"/>
    <property type="evidence" value="ECO:0007669"/>
    <property type="project" value="UniProtKB-KW"/>
</dbReference>
<dbReference type="Pfam" id="PF13641">
    <property type="entry name" value="Glyco_tranf_2_3"/>
    <property type="match status" value="1"/>
</dbReference>
<feature type="transmembrane region" description="Helical" evidence="4">
    <location>
        <begin position="713"/>
        <end position="742"/>
    </location>
</feature>
<keyword evidence="4" id="KW-0812">Transmembrane</keyword>
<evidence type="ECO:0000313" key="6">
    <source>
        <dbReference type="EMBL" id="CAF0694726.1"/>
    </source>
</evidence>
<feature type="transmembrane region" description="Helical" evidence="4">
    <location>
        <begin position="999"/>
        <end position="1020"/>
    </location>
</feature>
<feature type="domain" description="NodB homology" evidence="5">
    <location>
        <begin position="489"/>
        <end position="676"/>
    </location>
</feature>
<dbReference type="InterPro" id="IPR011330">
    <property type="entry name" value="Glyco_hydro/deAcase_b/a-brl"/>
</dbReference>
<comment type="caution">
    <text evidence="6">The sequence shown here is derived from an EMBL/GenBank/DDBJ whole genome shotgun (WGS) entry which is preliminary data.</text>
</comment>
<evidence type="ECO:0000256" key="1">
    <source>
        <dbReference type="ARBA" id="ARBA00006739"/>
    </source>
</evidence>
<dbReference type="GO" id="GO:0016810">
    <property type="term" value="F:hydrolase activity, acting on carbon-nitrogen (but not peptide) bonds"/>
    <property type="evidence" value="ECO:0007669"/>
    <property type="project" value="InterPro"/>
</dbReference>
<evidence type="ECO:0000313" key="7">
    <source>
        <dbReference type="Proteomes" id="UP000663859"/>
    </source>
</evidence>
<comment type="similarity">
    <text evidence="1">Belongs to the glycosyltransferase 2 family.</text>
</comment>
<dbReference type="InterPro" id="IPR029044">
    <property type="entry name" value="Nucleotide-diphossugar_trans"/>
</dbReference>
<dbReference type="SUPFAM" id="SSF53448">
    <property type="entry name" value="Nucleotide-diphospho-sugar transferases"/>
    <property type="match status" value="1"/>
</dbReference>
<dbReference type="Pfam" id="PF00704">
    <property type="entry name" value="Glyco_hydro_18"/>
    <property type="match status" value="1"/>
</dbReference>
<dbReference type="Proteomes" id="UP000663859">
    <property type="component" value="Unassembled WGS sequence"/>
</dbReference>
<dbReference type="InterPro" id="IPR029070">
    <property type="entry name" value="Chitinase_insertion_sf"/>
</dbReference>
<dbReference type="AlphaFoldDB" id="A0A8J2BN25"/>
<protein>
    <submittedName>
        <fullName evidence="6">NodB homology domain-containing protein</fullName>
    </submittedName>
</protein>
<evidence type="ECO:0000256" key="3">
    <source>
        <dbReference type="ARBA" id="ARBA00022679"/>
    </source>
</evidence>
<feature type="transmembrane region" description="Helical" evidence="4">
    <location>
        <begin position="1026"/>
        <end position="1058"/>
    </location>
</feature>
<evidence type="ECO:0000259" key="5">
    <source>
        <dbReference type="PROSITE" id="PS51677"/>
    </source>
</evidence>
<dbReference type="InterPro" id="IPR017853">
    <property type="entry name" value="GH"/>
</dbReference>
<dbReference type="SUPFAM" id="SSF88713">
    <property type="entry name" value="Glycoside hydrolase/deacetylase"/>
    <property type="match status" value="1"/>
</dbReference>
<gene>
    <name evidence="6" type="ORF">MPNT_170047</name>
</gene>
<evidence type="ECO:0000256" key="4">
    <source>
        <dbReference type="SAM" id="Phobius"/>
    </source>
</evidence>
<dbReference type="InterPro" id="IPR002509">
    <property type="entry name" value="NODB_dom"/>
</dbReference>
<dbReference type="GO" id="GO:0005975">
    <property type="term" value="P:carbohydrate metabolic process"/>
    <property type="evidence" value="ECO:0007669"/>
    <property type="project" value="InterPro"/>
</dbReference>
<reference evidence="6" key="1">
    <citation type="submission" date="2021-02" db="EMBL/GenBank/DDBJ databases">
        <authorList>
            <person name="Cremers G."/>
            <person name="Picone N."/>
        </authorList>
    </citation>
    <scope>NUCLEOTIDE SEQUENCE</scope>
    <source>
        <strain evidence="6">PQ17</strain>
    </source>
</reference>
<dbReference type="CDD" id="cd06423">
    <property type="entry name" value="CESA_like"/>
    <property type="match status" value="1"/>
</dbReference>
<organism evidence="6 7">
    <name type="scientific">Candidatus Methylacidithermus pantelleriae</name>
    <dbReference type="NCBI Taxonomy" id="2744239"/>
    <lineage>
        <taxon>Bacteria</taxon>
        <taxon>Pseudomonadati</taxon>
        <taxon>Verrucomicrobiota</taxon>
        <taxon>Methylacidiphilae</taxon>
        <taxon>Methylacidiphilales</taxon>
        <taxon>Methylacidiphilaceae</taxon>
        <taxon>Candidatus Methylacidithermus</taxon>
    </lineage>
</organism>
<dbReference type="Gene3D" id="3.90.550.10">
    <property type="entry name" value="Spore Coat Polysaccharide Biosynthesis Protein SpsA, Chain A"/>
    <property type="match status" value="1"/>
</dbReference>
<proteinExistence type="inferred from homology"/>
<keyword evidence="4" id="KW-0472">Membrane</keyword>
<dbReference type="PANTHER" id="PTHR43630:SF1">
    <property type="entry name" value="POLY-BETA-1,6-N-ACETYL-D-GLUCOSAMINE SYNTHASE"/>
    <property type="match status" value="1"/>
</dbReference>
<dbReference type="PANTHER" id="PTHR43630">
    <property type="entry name" value="POLY-BETA-1,6-N-ACETYL-D-GLUCOSAMINE SYNTHASE"/>
    <property type="match status" value="1"/>
</dbReference>
<dbReference type="Gene3D" id="3.20.20.80">
    <property type="entry name" value="Glycosidases"/>
    <property type="match status" value="1"/>
</dbReference>
<dbReference type="InterPro" id="IPR001223">
    <property type="entry name" value="Glyco_hydro18_cat"/>
</dbReference>
<sequence length="1116" mass="124655">MDSPESFVFADPHGRRWSRLKRVLVLVTGLLVAAVALFVHSLWVTPSLPLPKEIEAWKKTIRALREKTPESRLSEKDRAWQRFLAKRWTGGRRNRTAIPPVLSVPQVELHVAFLPAGDSVGWESLKKHGQTLTHLCPEWLWVRGLQTELVVQPDPRVLTTASALGLHLLPVLSNSGEGAPDPEAIEALVRAPQERWDQFISQILAELDKLRAQGIVLDWEGLDRADRDQYTRFVELLAAKLHEAGKELWLCVPMGDGIQAWDLNFLSSVVDRFVARLHDENSEKDPPGPIASQPWFEGWLTVALGYGRPEQWITVLGTYGYDWTEGESEADTIRFVDAMVRAKQAGVTLCRSERPLLNPHFVYSIGGLRHSVWFLDAITFLNELQAAREKGVGGIGIYPLGGEDPWIWDLLRVSPGSDPDATLWQALQELSPDQTIAHLGEGEFLTTEIESVPGHRILRAAGRNQVEVDYDRFPSYPTLYHAGVDPTDHRVALTFDDGPDPKWTPKILDILKAKHAPATFFVTGVQAEKYPGLVHRIVAEGHLLGNHTYTHPDLSVVPREQIVLELNATRRLIEFLTGRSTVLFRPPYDADTRPDDLRKLLCIELAQQMGYITVSSGIDPEDWSRPRSEVLLRRVRQARHFGNILLLHDSGGDRSQTVEALPRIIDYLRARGDRIVSLEELVGLASSDVMPVVSQQGGAGQWVSGIGFVVWRWWKIISLSFVSIATVMVVARTVLLVALAWWSEAKRPKKKGAACLETRGVSVVIAAYREEAVIGRTLASVLRNGYPGPLELIVVDDGSTDGTARVVRQMSQKDSRVRLFQQPNRGKAHALQLGLANARYPWLVFLDADTQAEPGALARLVSSLDDPGIGAVSGHLKVGNTQKWLGRFQALEYLCGFHLERKAYRICDAITVVPGAWSAVKRDALEKAGGIQTDTVAEDTDLTLRIHQTGYRVEYTPEAIAWTEAPETFSGLLRQRVRWAYGTLQCLWKHRELLFDRKLPGLGFISLPSAWFFQVILPALSPWIDLAFLLSLVFGHVPLLLAGYCAAFLLVDLATALLASCWEKEPARIAWRVLPMRVVYRPLLALAVWRAIARALRGAWGGWGKLERRATVLVGT</sequence>
<keyword evidence="3" id="KW-0808">Transferase</keyword>
<dbReference type="PROSITE" id="PS51677">
    <property type="entry name" value="NODB"/>
    <property type="match status" value="1"/>
</dbReference>
<keyword evidence="7" id="KW-1185">Reference proteome</keyword>
<feature type="transmembrane region" description="Helical" evidence="4">
    <location>
        <begin position="23"/>
        <end position="43"/>
    </location>
</feature>
<dbReference type="RefSeq" id="WP_214096261.1">
    <property type="nucleotide sequence ID" value="NZ_CAJNOB010000009.1"/>
</dbReference>
<keyword evidence="4" id="KW-1133">Transmembrane helix</keyword>
<evidence type="ECO:0000256" key="2">
    <source>
        <dbReference type="ARBA" id="ARBA00022676"/>
    </source>
</evidence>
<accession>A0A8J2BN25</accession>
<dbReference type="Gene3D" id="3.10.50.10">
    <property type="match status" value="1"/>
</dbReference>
<name>A0A8J2BN25_9BACT</name>
<dbReference type="Gene3D" id="3.20.20.370">
    <property type="entry name" value="Glycoside hydrolase/deacetylase"/>
    <property type="match status" value="1"/>
</dbReference>
<dbReference type="EMBL" id="CAJNOB010000009">
    <property type="protein sequence ID" value="CAF0694726.1"/>
    <property type="molecule type" value="Genomic_DNA"/>
</dbReference>
<dbReference type="CDD" id="cd10962">
    <property type="entry name" value="CE4_GT2-like"/>
    <property type="match status" value="1"/>
</dbReference>
<dbReference type="SUPFAM" id="SSF51445">
    <property type="entry name" value="(Trans)glycosidases"/>
    <property type="match status" value="1"/>
</dbReference>
<dbReference type="Pfam" id="PF01522">
    <property type="entry name" value="Polysacc_deac_1"/>
    <property type="match status" value="1"/>
</dbReference>
<keyword evidence="2" id="KW-0328">Glycosyltransferase</keyword>